<name>A0ABR0SX07_9HYPO</name>
<evidence type="ECO:0000313" key="2">
    <source>
        <dbReference type="EMBL" id="KAK5996659.1"/>
    </source>
</evidence>
<evidence type="ECO:0000256" key="1">
    <source>
        <dbReference type="SAM" id="MobiDB-lite"/>
    </source>
</evidence>
<keyword evidence="3" id="KW-1185">Reference proteome</keyword>
<organism evidence="2 3">
    <name type="scientific">Cladobotryum mycophilum</name>
    <dbReference type="NCBI Taxonomy" id="491253"/>
    <lineage>
        <taxon>Eukaryota</taxon>
        <taxon>Fungi</taxon>
        <taxon>Dikarya</taxon>
        <taxon>Ascomycota</taxon>
        <taxon>Pezizomycotina</taxon>
        <taxon>Sordariomycetes</taxon>
        <taxon>Hypocreomycetidae</taxon>
        <taxon>Hypocreales</taxon>
        <taxon>Hypocreaceae</taxon>
        <taxon>Cladobotryum</taxon>
    </lineage>
</organism>
<feature type="region of interest" description="Disordered" evidence="1">
    <location>
        <begin position="82"/>
        <end position="105"/>
    </location>
</feature>
<protein>
    <recommendedName>
        <fullName evidence="4">N-acetyltransferase domain-containing protein</fullName>
    </recommendedName>
</protein>
<gene>
    <name evidence="2" type="ORF">PT974_01998</name>
</gene>
<comment type="caution">
    <text evidence="2">The sequence shown here is derived from an EMBL/GenBank/DDBJ whole genome shotgun (WGS) entry which is preliminary data.</text>
</comment>
<dbReference type="SUPFAM" id="SSF55729">
    <property type="entry name" value="Acyl-CoA N-acyltransferases (Nat)"/>
    <property type="match status" value="2"/>
</dbReference>
<accession>A0ABR0SX07</accession>
<proteinExistence type="predicted"/>
<dbReference type="Gene3D" id="3.40.630.30">
    <property type="match status" value="1"/>
</dbReference>
<dbReference type="InterPro" id="IPR016181">
    <property type="entry name" value="Acyl_CoA_acyltransferase"/>
</dbReference>
<evidence type="ECO:0000313" key="3">
    <source>
        <dbReference type="Proteomes" id="UP001338125"/>
    </source>
</evidence>
<feature type="compositionally biased region" description="Basic and acidic residues" evidence="1">
    <location>
        <begin position="95"/>
        <end position="105"/>
    </location>
</feature>
<sequence length="227" mass="25465">MPTSPPFVIRSATDQSDAAFIVASFDASVQHLSATGNADHWGTQPFSSKPGFLEETGREVAQSEVFRRTGEGERIRVFIAQAEDDDDGPSAATEDGLHRRKEEEVGDGQRIKTYIPIGAMTIRDDEFASHINTTDILKPHLQQAKQSSFVYIDVVLTDFRLAPHKRQGAGAALIQRAKEYARERGKKSVYYENLGFVPVQDYQVVQKTGKIWPARFFRFDLSNDEIE</sequence>
<dbReference type="EMBL" id="JAVFKD010000002">
    <property type="protein sequence ID" value="KAK5996659.1"/>
    <property type="molecule type" value="Genomic_DNA"/>
</dbReference>
<dbReference type="Proteomes" id="UP001338125">
    <property type="component" value="Unassembled WGS sequence"/>
</dbReference>
<reference evidence="2 3" key="1">
    <citation type="submission" date="2024-01" db="EMBL/GenBank/DDBJ databases">
        <title>Complete genome of Cladobotryum mycophilum ATHUM6906.</title>
        <authorList>
            <person name="Christinaki A.C."/>
            <person name="Myridakis A.I."/>
            <person name="Kouvelis V.N."/>
        </authorList>
    </citation>
    <scope>NUCLEOTIDE SEQUENCE [LARGE SCALE GENOMIC DNA]</scope>
    <source>
        <strain evidence="2 3">ATHUM6906</strain>
    </source>
</reference>
<evidence type="ECO:0008006" key="4">
    <source>
        <dbReference type="Google" id="ProtNLM"/>
    </source>
</evidence>
<dbReference type="CDD" id="cd04301">
    <property type="entry name" value="NAT_SF"/>
    <property type="match status" value="1"/>
</dbReference>